<proteinExistence type="predicted"/>
<keyword evidence="2" id="KW-1185">Reference proteome</keyword>
<organism evidence="1 2">
    <name type="scientific">Haloferula sargassicola</name>
    <dbReference type="NCBI Taxonomy" id="490096"/>
    <lineage>
        <taxon>Bacteria</taxon>
        <taxon>Pseudomonadati</taxon>
        <taxon>Verrucomicrobiota</taxon>
        <taxon>Verrucomicrobiia</taxon>
        <taxon>Verrucomicrobiales</taxon>
        <taxon>Verrucomicrobiaceae</taxon>
        <taxon>Haloferula</taxon>
    </lineage>
</organism>
<comment type="caution">
    <text evidence="1">The sequence shown here is derived from an EMBL/GenBank/DDBJ whole genome shotgun (WGS) entry which is preliminary data.</text>
</comment>
<gene>
    <name evidence="1" type="ORF">Hsar01_02867</name>
</gene>
<evidence type="ECO:0000313" key="2">
    <source>
        <dbReference type="Proteomes" id="UP001476282"/>
    </source>
</evidence>
<dbReference type="RefSeq" id="WP_353567744.1">
    <property type="nucleotide sequence ID" value="NZ_BAABRI010000016.1"/>
</dbReference>
<dbReference type="Proteomes" id="UP001476282">
    <property type="component" value="Unassembled WGS sequence"/>
</dbReference>
<dbReference type="EMBL" id="BAABRI010000016">
    <property type="protein sequence ID" value="GAA5483633.1"/>
    <property type="molecule type" value="Genomic_DNA"/>
</dbReference>
<evidence type="ECO:0000313" key="1">
    <source>
        <dbReference type="EMBL" id="GAA5483633.1"/>
    </source>
</evidence>
<sequence>MRSGPQFHFDEYQLWLDARDLAVECAAIGRQLEQRGCRSMAAWARRFGARPAALLAESFECSGSIAHRRCIAAAWAATRVLSDAFAGSFQIEPVEDLEWAAELAVRIEAGLSRVLRGRA</sequence>
<name>A0ABP9UUW1_9BACT</name>
<protein>
    <recommendedName>
        <fullName evidence="3">Four helix bundle protein</fullName>
    </recommendedName>
</protein>
<accession>A0ABP9UUW1</accession>
<evidence type="ECO:0008006" key="3">
    <source>
        <dbReference type="Google" id="ProtNLM"/>
    </source>
</evidence>
<reference evidence="1 2" key="1">
    <citation type="submission" date="2024-02" db="EMBL/GenBank/DDBJ databases">
        <title>Haloferula sargassicola NBRC 104335.</title>
        <authorList>
            <person name="Ichikawa N."/>
            <person name="Katano-Makiyama Y."/>
            <person name="Hidaka K."/>
        </authorList>
    </citation>
    <scope>NUCLEOTIDE SEQUENCE [LARGE SCALE GENOMIC DNA]</scope>
    <source>
        <strain evidence="1 2">NBRC 104335</strain>
    </source>
</reference>